<feature type="transmembrane region" description="Helical" evidence="1">
    <location>
        <begin position="6"/>
        <end position="28"/>
    </location>
</feature>
<keyword evidence="1" id="KW-0812">Transmembrane</keyword>
<keyword evidence="4" id="KW-1185">Reference proteome</keyword>
<sequence length="158" mass="16867">MSSASLGLVDILAIIAVGGGVVLTGIGLRRYRQLRAINRRAVETTGTIHQSEIQVVRGSAGSHDYVPVVDYEYRTPTERRDGSTVYPGKSRFAKLFGTEAAAETAIADYEPGTQTTVYYDPDDPTHSFLIADPQTATAITKVVLGIAILLGGVLLTTL</sequence>
<feature type="transmembrane region" description="Helical" evidence="1">
    <location>
        <begin position="138"/>
        <end position="157"/>
    </location>
</feature>
<accession>A0A3A6PMH6</accession>
<dbReference type="InterPro" id="IPR021994">
    <property type="entry name" value="DUF3592"/>
</dbReference>
<evidence type="ECO:0000313" key="4">
    <source>
        <dbReference type="Proteomes" id="UP000276588"/>
    </source>
</evidence>
<reference evidence="3 4" key="1">
    <citation type="submission" date="2018-06" db="EMBL/GenBank/DDBJ databases">
        <title>Halonotius sp. F13-13 a new haloarchaeeon isolated from a solar saltern from Isla Cristina, Huelva, Spain.</title>
        <authorList>
            <person name="Duran-Viseras A."/>
            <person name="Sanchez-Porro C."/>
            <person name="Ventosa A."/>
        </authorList>
    </citation>
    <scope>NUCLEOTIDE SEQUENCE [LARGE SCALE GENOMIC DNA]</scope>
    <source>
        <strain evidence="3 4">F13-13</strain>
    </source>
</reference>
<feature type="domain" description="DUF3592" evidence="2">
    <location>
        <begin position="44"/>
        <end position="132"/>
    </location>
</feature>
<dbReference type="Pfam" id="PF12158">
    <property type="entry name" value="DUF3592"/>
    <property type="match status" value="1"/>
</dbReference>
<evidence type="ECO:0000256" key="1">
    <source>
        <dbReference type="SAM" id="Phobius"/>
    </source>
</evidence>
<dbReference type="OrthoDB" id="186649at2157"/>
<proteinExistence type="predicted"/>
<evidence type="ECO:0000259" key="2">
    <source>
        <dbReference type="Pfam" id="PF12158"/>
    </source>
</evidence>
<evidence type="ECO:0000313" key="3">
    <source>
        <dbReference type="EMBL" id="RJX42688.1"/>
    </source>
</evidence>
<organism evidence="3 4">
    <name type="scientific">Halonotius aquaticus</name>
    <dbReference type="NCBI Taxonomy" id="2216978"/>
    <lineage>
        <taxon>Archaea</taxon>
        <taxon>Methanobacteriati</taxon>
        <taxon>Methanobacteriota</taxon>
        <taxon>Stenosarchaea group</taxon>
        <taxon>Halobacteria</taxon>
        <taxon>Halobacteriales</taxon>
        <taxon>Haloferacaceae</taxon>
        <taxon>Halonotius</taxon>
    </lineage>
</organism>
<keyword evidence="1" id="KW-0472">Membrane</keyword>
<dbReference type="Proteomes" id="UP000276588">
    <property type="component" value="Unassembled WGS sequence"/>
</dbReference>
<dbReference type="EMBL" id="QKNY01000013">
    <property type="protein sequence ID" value="RJX42688.1"/>
    <property type="molecule type" value="Genomic_DNA"/>
</dbReference>
<keyword evidence="1" id="KW-1133">Transmembrane helix</keyword>
<dbReference type="RefSeq" id="WP_120102940.1">
    <property type="nucleotide sequence ID" value="NZ_QKNY01000013.1"/>
</dbReference>
<gene>
    <name evidence="3" type="ORF">DM826_08305</name>
</gene>
<protein>
    <recommendedName>
        <fullName evidence="2">DUF3592 domain-containing protein</fullName>
    </recommendedName>
</protein>
<dbReference type="AlphaFoldDB" id="A0A3A6PMH6"/>
<name>A0A3A6PMH6_9EURY</name>
<comment type="caution">
    <text evidence="3">The sequence shown here is derived from an EMBL/GenBank/DDBJ whole genome shotgun (WGS) entry which is preliminary data.</text>
</comment>